<feature type="region of interest" description="Disordered" evidence="1">
    <location>
        <begin position="46"/>
        <end position="81"/>
    </location>
</feature>
<sequence>MMESNLIKRLQQKTVLLKLKMKVKKKVMETIREMVERQLKIANDEFQASKPTHSPIPAPKITLVDNGPPTTKPDDLPEEPLISPPLELFITPISQPIILSTIPPNPLSKDKGKGISLN</sequence>
<organism evidence="2 3">
    <name type="scientific">Lactuca saligna</name>
    <name type="common">Willowleaf lettuce</name>
    <dbReference type="NCBI Taxonomy" id="75948"/>
    <lineage>
        <taxon>Eukaryota</taxon>
        <taxon>Viridiplantae</taxon>
        <taxon>Streptophyta</taxon>
        <taxon>Embryophyta</taxon>
        <taxon>Tracheophyta</taxon>
        <taxon>Spermatophyta</taxon>
        <taxon>Magnoliopsida</taxon>
        <taxon>eudicotyledons</taxon>
        <taxon>Gunneridae</taxon>
        <taxon>Pentapetalae</taxon>
        <taxon>asterids</taxon>
        <taxon>campanulids</taxon>
        <taxon>Asterales</taxon>
        <taxon>Asteraceae</taxon>
        <taxon>Cichorioideae</taxon>
        <taxon>Cichorieae</taxon>
        <taxon>Lactucinae</taxon>
        <taxon>Lactuca</taxon>
    </lineage>
</organism>
<evidence type="ECO:0000313" key="2">
    <source>
        <dbReference type="EMBL" id="CAI9290253.1"/>
    </source>
</evidence>
<dbReference type="EMBL" id="OX465082">
    <property type="protein sequence ID" value="CAI9290253.1"/>
    <property type="molecule type" value="Genomic_DNA"/>
</dbReference>
<gene>
    <name evidence="2" type="ORF">LSALG_LOCUS29455</name>
</gene>
<proteinExistence type="predicted"/>
<evidence type="ECO:0000313" key="3">
    <source>
        <dbReference type="Proteomes" id="UP001177003"/>
    </source>
</evidence>
<dbReference type="AlphaFoldDB" id="A0AA35ZDL5"/>
<dbReference type="Proteomes" id="UP001177003">
    <property type="component" value="Chromosome 6"/>
</dbReference>
<reference evidence="2" key="1">
    <citation type="submission" date="2023-04" db="EMBL/GenBank/DDBJ databases">
        <authorList>
            <person name="Vijverberg K."/>
            <person name="Xiong W."/>
            <person name="Schranz E."/>
        </authorList>
    </citation>
    <scope>NUCLEOTIDE SEQUENCE</scope>
</reference>
<evidence type="ECO:0000256" key="1">
    <source>
        <dbReference type="SAM" id="MobiDB-lite"/>
    </source>
</evidence>
<keyword evidence="3" id="KW-1185">Reference proteome</keyword>
<protein>
    <submittedName>
        <fullName evidence="2">Uncharacterized protein</fullName>
    </submittedName>
</protein>
<name>A0AA35ZDL5_LACSI</name>
<accession>A0AA35ZDL5</accession>